<evidence type="ECO:0000313" key="4">
    <source>
        <dbReference type="EMBL" id="KAB1631651.1"/>
    </source>
</evidence>
<dbReference type="Gene3D" id="1.20.910.10">
    <property type="entry name" value="Heme oxygenase-like"/>
    <property type="match status" value="1"/>
</dbReference>
<protein>
    <submittedName>
        <fullName evidence="4">TenA family protein</fullName>
    </submittedName>
</protein>
<name>A0A7C8BPC9_9MICO</name>
<evidence type="ECO:0000256" key="2">
    <source>
        <dbReference type="SAM" id="MobiDB-lite"/>
    </source>
</evidence>
<dbReference type="Proteomes" id="UP000481339">
    <property type="component" value="Unassembled WGS sequence"/>
</dbReference>
<dbReference type="InterPro" id="IPR016084">
    <property type="entry name" value="Haem_Oase-like_multi-hlx"/>
</dbReference>
<comment type="caution">
    <text evidence="4">The sequence shown here is derived from an EMBL/GenBank/DDBJ whole genome shotgun (WGS) entry which is preliminary data.</text>
</comment>
<dbReference type="PANTHER" id="PTHR43198:SF2">
    <property type="entry name" value="SI:CH1073-67J19.1-RELATED"/>
    <property type="match status" value="1"/>
</dbReference>
<gene>
    <name evidence="4" type="ORF">F8O02_06810</name>
</gene>
<evidence type="ECO:0000259" key="3">
    <source>
        <dbReference type="Pfam" id="PF03070"/>
    </source>
</evidence>
<dbReference type="GO" id="GO:0005829">
    <property type="term" value="C:cytosol"/>
    <property type="evidence" value="ECO:0007669"/>
    <property type="project" value="TreeGrafter"/>
</dbReference>
<sequence length="237" mass="26628">MPHTHDHADQRQPQTQAQPADGRTLFDRLRAACADDWRAYTEHPFVRDLGRGTLPFPAFQTFLVQDYLFLIQFARAHALAAYKADTLADIAAAQEGLALVVHETDLHIALTQRWGVDRAMLEATPELLGTVAYTRFVLDTGMAGDALALHVALAPCMIGYAEIGRALAPALDRPGEHPYREWIETYAAEDYQTGARDEIALIDRLAERSFTEARMSELTRVFRTATRMEAEFWQQAL</sequence>
<dbReference type="InterPro" id="IPR050967">
    <property type="entry name" value="Thiamine_Salvage_TenA"/>
</dbReference>
<dbReference type="RefSeq" id="WP_158036505.1">
    <property type="nucleotide sequence ID" value="NZ_BAAAZV010000011.1"/>
</dbReference>
<organism evidence="4 5">
    <name type="scientific">Pseudoclavibacter caeni</name>
    <dbReference type="NCBI Taxonomy" id="908846"/>
    <lineage>
        <taxon>Bacteria</taxon>
        <taxon>Bacillati</taxon>
        <taxon>Actinomycetota</taxon>
        <taxon>Actinomycetes</taxon>
        <taxon>Micrococcales</taxon>
        <taxon>Microbacteriaceae</taxon>
        <taxon>Pseudoclavibacter</taxon>
    </lineage>
</organism>
<dbReference type="SUPFAM" id="SSF48613">
    <property type="entry name" value="Heme oxygenase-like"/>
    <property type="match status" value="1"/>
</dbReference>
<proteinExistence type="predicted"/>
<feature type="domain" description="Thiaminase-2/PQQC" evidence="3">
    <location>
        <begin position="36"/>
        <end position="236"/>
    </location>
</feature>
<dbReference type="CDD" id="cd19367">
    <property type="entry name" value="TenA_C_ScTHI20-like"/>
    <property type="match status" value="1"/>
</dbReference>
<evidence type="ECO:0000313" key="5">
    <source>
        <dbReference type="Proteomes" id="UP000481339"/>
    </source>
</evidence>
<evidence type="ECO:0000256" key="1">
    <source>
        <dbReference type="ARBA" id="ARBA00004948"/>
    </source>
</evidence>
<dbReference type="OrthoDB" id="34166at2"/>
<dbReference type="Pfam" id="PF03070">
    <property type="entry name" value="TENA_THI-4"/>
    <property type="match status" value="1"/>
</dbReference>
<dbReference type="EMBL" id="WBKA01000005">
    <property type="protein sequence ID" value="KAB1631651.1"/>
    <property type="molecule type" value="Genomic_DNA"/>
</dbReference>
<feature type="compositionally biased region" description="Basic and acidic residues" evidence="2">
    <location>
        <begin position="1"/>
        <end position="10"/>
    </location>
</feature>
<dbReference type="InterPro" id="IPR004305">
    <property type="entry name" value="Thiaminase-2/PQQC"/>
</dbReference>
<keyword evidence="5" id="KW-1185">Reference proteome</keyword>
<feature type="region of interest" description="Disordered" evidence="2">
    <location>
        <begin position="1"/>
        <end position="21"/>
    </location>
</feature>
<comment type="pathway">
    <text evidence="1">Cofactor biosynthesis; thiamine diphosphate biosynthesis.</text>
</comment>
<reference evidence="4 5" key="1">
    <citation type="submission" date="2019-09" db="EMBL/GenBank/DDBJ databases">
        <title>Phylogeny of genus Pseudoclavibacter and closely related genus.</title>
        <authorList>
            <person name="Li Y."/>
        </authorList>
    </citation>
    <scope>NUCLEOTIDE SEQUENCE [LARGE SCALE GENOMIC DNA]</scope>
    <source>
        <strain evidence="4 5">JCM 16921</strain>
    </source>
</reference>
<dbReference type="AlphaFoldDB" id="A0A7C8BPC9"/>
<dbReference type="PANTHER" id="PTHR43198">
    <property type="entry name" value="BIFUNCTIONAL TH2 PROTEIN"/>
    <property type="match status" value="1"/>
</dbReference>
<accession>A0A7C8BPC9</accession>